<sequence length="15" mass="1726">MLSSHRRISGPKMIL</sequence>
<proteinExistence type="predicted"/>
<name>A0A0E9QIF1_ANGAN</name>
<reference evidence="1" key="1">
    <citation type="submission" date="2014-11" db="EMBL/GenBank/DDBJ databases">
        <authorList>
            <person name="Amaro Gonzalez C."/>
        </authorList>
    </citation>
    <scope>NUCLEOTIDE SEQUENCE</scope>
</reference>
<dbReference type="EMBL" id="GBXM01092320">
    <property type="protein sequence ID" value="JAH16257.1"/>
    <property type="molecule type" value="Transcribed_RNA"/>
</dbReference>
<reference evidence="1" key="2">
    <citation type="journal article" date="2015" name="Fish Shellfish Immunol.">
        <title>Early steps in the European eel (Anguilla anguilla)-Vibrio vulnificus interaction in the gills: Role of the RtxA13 toxin.</title>
        <authorList>
            <person name="Callol A."/>
            <person name="Pajuelo D."/>
            <person name="Ebbesson L."/>
            <person name="Teles M."/>
            <person name="MacKenzie S."/>
            <person name="Amaro C."/>
        </authorList>
    </citation>
    <scope>NUCLEOTIDE SEQUENCE</scope>
</reference>
<evidence type="ECO:0000313" key="1">
    <source>
        <dbReference type="EMBL" id="JAH16257.1"/>
    </source>
</evidence>
<organism evidence="1">
    <name type="scientific">Anguilla anguilla</name>
    <name type="common">European freshwater eel</name>
    <name type="synonym">Muraena anguilla</name>
    <dbReference type="NCBI Taxonomy" id="7936"/>
    <lineage>
        <taxon>Eukaryota</taxon>
        <taxon>Metazoa</taxon>
        <taxon>Chordata</taxon>
        <taxon>Craniata</taxon>
        <taxon>Vertebrata</taxon>
        <taxon>Euteleostomi</taxon>
        <taxon>Actinopterygii</taxon>
        <taxon>Neopterygii</taxon>
        <taxon>Teleostei</taxon>
        <taxon>Anguilliformes</taxon>
        <taxon>Anguillidae</taxon>
        <taxon>Anguilla</taxon>
    </lineage>
</organism>
<accession>A0A0E9QIF1</accession>
<protein>
    <submittedName>
        <fullName evidence="1">Uncharacterized protein</fullName>
    </submittedName>
</protein>